<keyword evidence="6 7" id="KW-0472">Membrane</keyword>
<dbReference type="AlphaFoldDB" id="A0A9Q4B4U6"/>
<dbReference type="GO" id="GO:0005886">
    <property type="term" value="C:plasma membrane"/>
    <property type="evidence" value="ECO:0007669"/>
    <property type="project" value="UniProtKB-SubCell"/>
</dbReference>
<feature type="transmembrane region" description="Helical" evidence="7">
    <location>
        <begin position="152"/>
        <end position="170"/>
    </location>
</feature>
<gene>
    <name evidence="9" type="ORF">HXA33_15815</name>
</gene>
<sequence>MGRSNVIKEIYWLRAIACLAVVLTHSITTTLSHYVDTMSQAEEYLLIALRFIFLFGTPTFVFISEFLLSYSYANGVPKGFFVKRIKFLLVPFIFMGVVFATITREIGGSFINQVALNLFMGGYTGYFVLVIFQFYLLHMLMEKRLKVWSPRLVLVGSFVINVAYLSFFHFTTPPASGLGEYFWQRGHWLPVFGWLFYFTVGYYSGKHYRTIIEKLKPYKQYVYVLPFLITVPIFGLVRTDILSVVSSKRIDYVLFTTAVIAFILLLASQVNKTPSLILIISKYSFNIYLLHTVFLHFMPQINLIHPFLYLIIATVACIGLSILVVKLTSILPFRSYLFGKTLPVPLNTRSPLDWRKQEQVSGPLNYLNALKRSVWNPRR</sequence>
<feature type="transmembrane region" description="Helical" evidence="7">
    <location>
        <begin position="303"/>
        <end position="325"/>
    </location>
</feature>
<feature type="transmembrane region" description="Helical" evidence="7">
    <location>
        <begin position="123"/>
        <end position="140"/>
    </location>
</feature>
<dbReference type="EMBL" id="JABXYM010000001">
    <property type="protein sequence ID" value="MCR6098005.1"/>
    <property type="molecule type" value="Genomic_DNA"/>
</dbReference>
<feature type="domain" description="Acyltransferase 3" evidence="8">
    <location>
        <begin position="9"/>
        <end position="324"/>
    </location>
</feature>
<evidence type="ECO:0000256" key="2">
    <source>
        <dbReference type="ARBA" id="ARBA00007400"/>
    </source>
</evidence>
<feature type="transmembrane region" description="Helical" evidence="7">
    <location>
        <begin position="47"/>
        <end position="73"/>
    </location>
</feature>
<evidence type="ECO:0000256" key="1">
    <source>
        <dbReference type="ARBA" id="ARBA00004651"/>
    </source>
</evidence>
<evidence type="ECO:0000256" key="4">
    <source>
        <dbReference type="ARBA" id="ARBA00022692"/>
    </source>
</evidence>
<organism evidence="9 10">
    <name type="scientific">Salipaludibacillus agaradhaerens</name>
    <name type="common">Bacillus agaradhaerens</name>
    <dbReference type="NCBI Taxonomy" id="76935"/>
    <lineage>
        <taxon>Bacteria</taxon>
        <taxon>Bacillati</taxon>
        <taxon>Bacillota</taxon>
        <taxon>Bacilli</taxon>
        <taxon>Bacillales</taxon>
        <taxon>Bacillaceae</taxon>
    </lineage>
</organism>
<dbReference type="Proteomes" id="UP001057753">
    <property type="component" value="Unassembled WGS sequence"/>
</dbReference>
<feature type="transmembrane region" description="Helical" evidence="7">
    <location>
        <begin position="182"/>
        <end position="200"/>
    </location>
</feature>
<feature type="transmembrane region" description="Helical" evidence="7">
    <location>
        <begin position="12"/>
        <end position="35"/>
    </location>
</feature>
<reference evidence="9" key="1">
    <citation type="submission" date="2020-06" db="EMBL/GenBank/DDBJ databases">
        <title>Insight into the genomes of haloalkaliphilic bacilli from Kenyan soda lakes.</title>
        <authorList>
            <person name="Mwirichia R."/>
            <person name="Villamizar G.C."/>
            <person name="Poehlein A."/>
            <person name="Mugweru J."/>
            <person name="Kipnyargis A."/>
            <person name="Kiplimo D."/>
            <person name="Orwa P."/>
            <person name="Daniel R."/>
        </authorList>
    </citation>
    <scope>NUCLEOTIDE SEQUENCE</scope>
    <source>
        <strain evidence="9">B1096_S55</strain>
    </source>
</reference>
<dbReference type="RefSeq" id="WP_257822385.1">
    <property type="nucleotide sequence ID" value="NZ_JABXYM010000001.1"/>
</dbReference>
<evidence type="ECO:0000313" key="9">
    <source>
        <dbReference type="EMBL" id="MCR6098005.1"/>
    </source>
</evidence>
<dbReference type="Pfam" id="PF01757">
    <property type="entry name" value="Acyl_transf_3"/>
    <property type="match status" value="1"/>
</dbReference>
<name>A0A9Q4B4U6_SALAG</name>
<keyword evidence="5 7" id="KW-1133">Transmembrane helix</keyword>
<protein>
    <submittedName>
        <fullName evidence="9">Acyltransferase family protein</fullName>
    </submittedName>
</protein>
<dbReference type="PANTHER" id="PTHR40074">
    <property type="entry name" value="O-ACETYLTRANSFERASE WECH"/>
    <property type="match status" value="1"/>
</dbReference>
<evidence type="ECO:0000256" key="7">
    <source>
        <dbReference type="SAM" id="Phobius"/>
    </source>
</evidence>
<keyword evidence="10" id="KW-1185">Reference proteome</keyword>
<evidence type="ECO:0000259" key="8">
    <source>
        <dbReference type="Pfam" id="PF01757"/>
    </source>
</evidence>
<comment type="similarity">
    <text evidence="2">Belongs to the acyltransferase 3 family.</text>
</comment>
<keyword evidence="9" id="KW-0012">Acyltransferase</keyword>
<feature type="transmembrane region" description="Helical" evidence="7">
    <location>
        <begin position="275"/>
        <end position="297"/>
    </location>
</feature>
<feature type="transmembrane region" description="Helical" evidence="7">
    <location>
        <begin position="250"/>
        <end position="268"/>
    </location>
</feature>
<evidence type="ECO:0000256" key="6">
    <source>
        <dbReference type="ARBA" id="ARBA00023136"/>
    </source>
</evidence>
<evidence type="ECO:0000313" key="10">
    <source>
        <dbReference type="Proteomes" id="UP001057753"/>
    </source>
</evidence>
<dbReference type="GO" id="GO:0009246">
    <property type="term" value="P:enterobacterial common antigen biosynthetic process"/>
    <property type="evidence" value="ECO:0007669"/>
    <property type="project" value="TreeGrafter"/>
</dbReference>
<proteinExistence type="inferred from homology"/>
<feature type="transmembrane region" description="Helical" evidence="7">
    <location>
        <begin position="85"/>
        <end position="103"/>
    </location>
</feature>
<dbReference type="PANTHER" id="PTHR40074:SF2">
    <property type="entry name" value="O-ACETYLTRANSFERASE WECH"/>
    <property type="match status" value="1"/>
</dbReference>
<dbReference type="GO" id="GO:0016413">
    <property type="term" value="F:O-acetyltransferase activity"/>
    <property type="evidence" value="ECO:0007669"/>
    <property type="project" value="TreeGrafter"/>
</dbReference>
<keyword evidence="9" id="KW-0808">Transferase</keyword>
<accession>A0A9Q4B4U6</accession>
<evidence type="ECO:0000256" key="3">
    <source>
        <dbReference type="ARBA" id="ARBA00022475"/>
    </source>
</evidence>
<feature type="transmembrane region" description="Helical" evidence="7">
    <location>
        <begin position="221"/>
        <end position="238"/>
    </location>
</feature>
<evidence type="ECO:0000256" key="5">
    <source>
        <dbReference type="ARBA" id="ARBA00022989"/>
    </source>
</evidence>
<comment type="subcellular location">
    <subcellularLocation>
        <location evidence="1">Cell membrane</location>
        <topology evidence="1">Multi-pass membrane protein</topology>
    </subcellularLocation>
</comment>
<keyword evidence="3" id="KW-1003">Cell membrane</keyword>
<dbReference type="InterPro" id="IPR002656">
    <property type="entry name" value="Acyl_transf_3_dom"/>
</dbReference>
<keyword evidence="4 7" id="KW-0812">Transmembrane</keyword>
<comment type="caution">
    <text evidence="9">The sequence shown here is derived from an EMBL/GenBank/DDBJ whole genome shotgun (WGS) entry which is preliminary data.</text>
</comment>